<feature type="region of interest" description="Disordered" evidence="7">
    <location>
        <begin position="187"/>
        <end position="216"/>
    </location>
</feature>
<dbReference type="InterPro" id="IPR000418">
    <property type="entry name" value="Ets_dom"/>
</dbReference>
<dbReference type="Pfam" id="PF00178">
    <property type="entry name" value="Ets"/>
    <property type="match status" value="1"/>
</dbReference>
<dbReference type="AlphaFoldDB" id="A0A9Q1BK03"/>
<evidence type="ECO:0000313" key="9">
    <source>
        <dbReference type="EMBL" id="KAJ8027890.1"/>
    </source>
</evidence>
<protein>
    <submittedName>
        <fullName evidence="9">Ecdysone-induced protein 74EF isoform A</fullName>
    </submittedName>
</protein>
<comment type="subcellular location">
    <subcellularLocation>
        <location evidence="1 6">Nucleus</location>
    </subcellularLocation>
</comment>
<feature type="compositionally biased region" description="Basic residues" evidence="7">
    <location>
        <begin position="191"/>
        <end position="200"/>
    </location>
</feature>
<reference evidence="9" key="1">
    <citation type="submission" date="2021-10" db="EMBL/GenBank/DDBJ databases">
        <title>Tropical sea cucumber genome reveals ecological adaptation and Cuvierian tubules defense mechanism.</title>
        <authorList>
            <person name="Chen T."/>
        </authorList>
    </citation>
    <scope>NUCLEOTIDE SEQUENCE</scope>
    <source>
        <strain evidence="9">Nanhai2018</strain>
        <tissue evidence="9">Muscle</tissue>
    </source>
</reference>
<comment type="caution">
    <text evidence="9">The sequence shown here is derived from an EMBL/GenBank/DDBJ whole genome shotgun (WGS) entry which is preliminary data.</text>
</comment>
<keyword evidence="10" id="KW-1185">Reference proteome</keyword>
<dbReference type="GO" id="GO:0043565">
    <property type="term" value="F:sequence-specific DNA binding"/>
    <property type="evidence" value="ECO:0007669"/>
    <property type="project" value="InterPro"/>
</dbReference>
<evidence type="ECO:0000256" key="2">
    <source>
        <dbReference type="ARBA" id="ARBA00005562"/>
    </source>
</evidence>
<dbReference type="InterPro" id="IPR046328">
    <property type="entry name" value="ETS_fam"/>
</dbReference>
<evidence type="ECO:0000256" key="5">
    <source>
        <dbReference type="ARBA" id="ARBA00023242"/>
    </source>
</evidence>
<evidence type="ECO:0000256" key="6">
    <source>
        <dbReference type="RuleBase" id="RU004019"/>
    </source>
</evidence>
<dbReference type="PROSITE" id="PS00345">
    <property type="entry name" value="ETS_DOMAIN_1"/>
    <property type="match status" value="1"/>
</dbReference>
<keyword evidence="5 6" id="KW-0539">Nucleus</keyword>
<keyword evidence="3" id="KW-0217">Developmental protein</keyword>
<dbReference type="PANTHER" id="PTHR11849:SF191">
    <property type="entry name" value="ECDYSONE-INDUCED PROTEIN 74EF ISOFORM B"/>
    <property type="match status" value="1"/>
</dbReference>
<dbReference type="GO" id="GO:0040034">
    <property type="term" value="P:regulation of development, heterochronic"/>
    <property type="evidence" value="ECO:0007669"/>
    <property type="project" value="UniProtKB-ARBA"/>
</dbReference>
<evidence type="ECO:0000256" key="1">
    <source>
        <dbReference type="ARBA" id="ARBA00004123"/>
    </source>
</evidence>
<dbReference type="PRINTS" id="PR00454">
    <property type="entry name" value="ETSDOMAIN"/>
</dbReference>
<name>A0A9Q1BK03_HOLLE</name>
<sequence>MTAVLSEIFDFASMDNSAFDHSGPAVIVQSAYEGPLTPTELISPAAFSLLSDEMEITEVPCKDLLPSFIKLEESHACESNGNTPGKKDIMAAQALLDISPTTSGEDKIFPPTDHVTSESQMLGLSYTPHTKTEDTIKSEFEVDVPHPSVTDHSDTQSQLTFTPHTYTGNFDVTLDSGQVSLGYIEKTPSRRDKKGRKFKQRSIPLQSPHSIKKERKNKESHTTYLWEFLLDLLQNEETCPKFIKWTSREQGIFKLVDSKAVSRLWGQHKNKPDMTYETMGRALRYYYQRGILAKVDGQRLVYKFCEIPKNIREVGCS</sequence>
<gene>
    <name evidence="9" type="ORF">HOLleu_29974</name>
</gene>
<dbReference type="FunFam" id="1.10.10.10:FF:000411">
    <property type="entry name" value="Ecdysone-induced protein 74EF isoform A"/>
    <property type="match status" value="1"/>
</dbReference>
<dbReference type="GO" id="GO:0005634">
    <property type="term" value="C:nucleus"/>
    <property type="evidence" value="ECO:0007669"/>
    <property type="project" value="UniProtKB-SubCell"/>
</dbReference>
<dbReference type="OrthoDB" id="8196042at2759"/>
<dbReference type="InterPro" id="IPR036388">
    <property type="entry name" value="WH-like_DNA-bd_sf"/>
</dbReference>
<dbReference type="PANTHER" id="PTHR11849">
    <property type="entry name" value="ETS"/>
    <property type="match status" value="1"/>
</dbReference>
<organism evidence="9 10">
    <name type="scientific">Holothuria leucospilota</name>
    <name type="common">Black long sea cucumber</name>
    <name type="synonym">Mertensiothuria leucospilota</name>
    <dbReference type="NCBI Taxonomy" id="206669"/>
    <lineage>
        <taxon>Eukaryota</taxon>
        <taxon>Metazoa</taxon>
        <taxon>Echinodermata</taxon>
        <taxon>Eleutherozoa</taxon>
        <taxon>Echinozoa</taxon>
        <taxon>Holothuroidea</taxon>
        <taxon>Aspidochirotacea</taxon>
        <taxon>Aspidochirotida</taxon>
        <taxon>Holothuriidae</taxon>
        <taxon>Holothuria</taxon>
    </lineage>
</organism>
<dbReference type="GO" id="GO:0030154">
    <property type="term" value="P:cell differentiation"/>
    <property type="evidence" value="ECO:0007669"/>
    <property type="project" value="TreeGrafter"/>
</dbReference>
<evidence type="ECO:0000313" key="10">
    <source>
        <dbReference type="Proteomes" id="UP001152320"/>
    </source>
</evidence>
<feature type="domain" description="ETS" evidence="8">
    <location>
        <begin position="223"/>
        <end position="305"/>
    </location>
</feature>
<dbReference type="Proteomes" id="UP001152320">
    <property type="component" value="Chromosome 15"/>
</dbReference>
<evidence type="ECO:0000256" key="3">
    <source>
        <dbReference type="ARBA" id="ARBA00022473"/>
    </source>
</evidence>
<dbReference type="Gene3D" id="1.10.10.10">
    <property type="entry name" value="Winged helix-like DNA-binding domain superfamily/Winged helix DNA-binding domain"/>
    <property type="match status" value="1"/>
</dbReference>
<dbReference type="InterPro" id="IPR036390">
    <property type="entry name" value="WH_DNA-bd_sf"/>
</dbReference>
<evidence type="ECO:0000256" key="7">
    <source>
        <dbReference type="SAM" id="MobiDB-lite"/>
    </source>
</evidence>
<dbReference type="GO" id="GO:0000981">
    <property type="term" value="F:DNA-binding transcription factor activity, RNA polymerase II-specific"/>
    <property type="evidence" value="ECO:0007669"/>
    <property type="project" value="TreeGrafter"/>
</dbReference>
<accession>A0A9Q1BK03</accession>
<comment type="similarity">
    <text evidence="2 6">Belongs to the ETS family.</text>
</comment>
<dbReference type="EMBL" id="JAIZAY010000015">
    <property type="protein sequence ID" value="KAJ8027890.1"/>
    <property type="molecule type" value="Genomic_DNA"/>
</dbReference>
<proteinExistence type="inferred from homology"/>
<dbReference type="PROSITE" id="PS50061">
    <property type="entry name" value="ETS_DOMAIN_3"/>
    <property type="match status" value="1"/>
</dbReference>
<keyword evidence="4 6" id="KW-0238">DNA-binding</keyword>
<dbReference type="SUPFAM" id="SSF46785">
    <property type="entry name" value="Winged helix' DNA-binding domain"/>
    <property type="match status" value="1"/>
</dbReference>
<dbReference type="PROSITE" id="PS00346">
    <property type="entry name" value="ETS_DOMAIN_2"/>
    <property type="match status" value="1"/>
</dbReference>
<dbReference type="SMART" id="SM00413">
    <property type="entry name" value="ETS"/>
    <property type="match status" value="1"/>
</dbReference>
<evidence type="ECO:0000259" key="8">
    <source>
        <dbReference type="PROSITE" id="PS50061"/>
    </source>
</evidence>
<evidence type="ECO:0000256" key="4">
    <source>
        <dbReference type="ARBA" id="ARBA00023125"/>
    </source>
</evidence>